<dbReference type="Pfam" id="PF05069">
    <property type="entry name" value="Phage_tail_S"/>
    <property type="match status" value="1"/>
</dbReference>
<feature type="compositionally biased region" description="Polar residues" evidence="1">
    <location>
        <begin position="40"/>
        <end position="49"/>
    </location>
</feature>
<dbReference type="EMBL" id="CP091508">
    <property type="protein sequence ID" value="UOO83204.1"/>
    <property type="molecule type" value="Genomic_DNA"/>
</dbReference>
<gene>
    <name evidence="2" type="ORF">LVJ83_04835</name>
</gene>
<name>A0ABY4DX13_9NEIS</name>
<keyword evidence="3" id="KW-1185">Reference proteome</keyword>
<sequence>MGSNKPYAAIHHLGGQTAPHEIRPRNKKVLAFYTQNGDSAYSRSVQHPGSKTPERPYLPINGSGRLQPGAEKWLLDIALKSLKKGL</sequence>
<accession>A0ABY4DX13</accession>
<feature type="region of interest" description="Disordered" evidence="1">
    <location>
        <begin position="40"/>
        <end position="60"/>
    </location>
</feature>
<proteinExistence type="predicted"/>
<dbReference type="InterPro" id="IPR006522">
    <property type="entry name" value="Phage_virion_morphogenesis"/>
</dbReference>
<reference evidence="2 3" key="1">
    <citation type="journal article" date="2022" name="Res Sq">
        <title>Evolution of multicellular longitudinally dividing oral cavity symbionts (Neisseriaceae).</title>
        <authorList>
            <person name="Nyongesa S."/>
            <person name="Weber P."/>
            <person name="Bernet E."/>
            <person name="Pullido F."/>
            <person name="Nieckarz M."/>
            <person name="Delaby M."/>
            <person name="Nieves C."/>
            <person name="Viehboeck T."/>
            <person name="Krause N."/>
            <person name="Rivera-Millot A."/>
            <person name="Nakamura A."/>
            <person name="Vischer N."/>
            <person name="VanNieuwenhze M."/>
            <person name="Brun Y."/>
            <person name="Cava F."/>
            <person name="Bulgheresi S."/>
            <person name="Veyrier F."/>
        </authorList>
    </citation>
    <scope>NUCLEOTIDE SEQUENCE [LARGE SCALE GENOMIC DNA]</scope>
    <source>
        <strain evidence="2 3">CCUG 63373m</strain>
    </source>
</reference>
<evidence type="ECO:0000256" key="1">
    <source>
        <dbReference type="SAM" id="MobiDB-lite"/>
    </source>
</evidence>
<dbReference type="Proteomes" id="UP000829817">
    <property type="component" value="Chromosome"/>
</dbReference>
<evidence type="ECO:0000313" key="3">
    <source>
        <dbReference type="Proteomes" id="UP000829817"/>
    </source>
</evidence>
<evidence type="ECO:0000313" key="2">
    <source>
        <dbReference type="EMBL" id="UOO83204.1"/>
    </source>
</evidence>
<protein>
    <submittedName>
        <fullName evidence="2">Phage virion morphogenesis protein</fullName>
    </submittedName>
</protein>
<organism evidence="2 3">
    <name type="scientific">Uruburuella testudinis</name>
    <dbReference type="NCBI Taxonomy" id="1282863"/>
    <lineage>
        <taxon>Bacteria</taxon>
        <taxon>Pseudomonadati</taxon>
        <taxon>Pseudomonadota</taxon>
        <taxon>Betaproteobacteria</taxon>
        <taxon>Neisseriales</taxon>
        <taxon>Neisseriaceae</taxon>
        <taxon>Uruburuella</taxon>
    </lineage>
</organism>